<dbReference type="GO" id="GO:0003995">
    <property type="term" value="F:acyl-CoA dehydrogenase activity"/>
    <property type="evidence" value="ECO:0007669"/>
    <property type="project" value="TreeGrafter"/>
</dbReference>
<gene>
    <name evidence="11" type="ordered locus">FraEuI1c_5642</name>
</gene>
<dbReference type="RefSeq" id="WP_013426744.1">
    <property type="nucleotide sequence ID" value="NC_014666.1"/>
</dbReference>
<dbReference type="FunFam" id="2.40.110.10:FF:000002">
    <property type="entry name" value="Acyl-CoA dehydrogenase fadE12"/>
    <property type="match status" value="1"/>
</dbReference>
<keyword evidence="12" id="KW-1185">Reference proteome</keyword>
<dbReference type="OrthoDB" id="8876745at2"/>
<dbReference type="GO" id="GO:0050660">
    <property type="term" value="F:flavin adenine dinucleotide binding"/>
    <property type="evidence" value="ECO:0007669"/>
    <property type="project" value="InterPro"/>
</dbReference>
<comment type="cofactor">
    <cofactor evidence="1 7">
        <name>FAD</name>
        <dbReference type="ChEBI" id="CHEBI:57692"/>
    </cofactor>
</comment>
<reference evidence="11 12" key="1">
    <citation type="submission" date="2010-10" db="EMBL/GenBank/DDBJ databases">
        <title>Complete sequence of Frankia sp. EuI1c.</title>
        <authorList>
            <consortium name="US DOE Joint Genome Institute"/>
            <person name="Lucas S."/>
            <person name="Copeland A."/>
            <person name="Lapidus A."/>
            <person name="Cheng J.-F."/>
            <person name="Bruce D."/>
            <person name="Goodwin L."/>
            <person name="Pitluck S."/>
            <person name="Chertkov O."/>
            <person name="Detter J.C."/>
            <person name="Han C."/>
            <person name="Tapia R."/>
            <person name="Land M."/>
            <person name="Hauser L."/>
            <person name="Jeffries C."/>
            <person name="Kyrpides N."/>
            <person name="Ivanova N."/>
            <person name="Mikhailova N."/>
            <person name="Beauchemin N."/>
            <person name="Sen A."/>
            <person name="Sur S.A."/>
            <person name="Gtari M."/>
            <person name="Wall L."/>
            <person name="Tisa L."/>
            <person name="Woyke T."/>
        </authorList>
    </citation>
    <scope>NUCLEOTIDE SEQUENCE [LARGE SCALE GENOMIC DNA]</scope>
    <source>
        <strain evidence="12">DSM 45817 / CECT 9037 / EuI1c</strain>
    </source>
</reference>
<dbReference type="InterPro" id="IPR050741">
    <property type="entry name" value="Acyl-CoA_dehydrogenase"/>
</dbReference>
<dbReference type="GO" id="GO:0033539">
    <property type="term" value="P:fatty acid beta-oxidation using acyl-CoA dehydrogenase"/>
    <property type="evidence" value="ECO:0007669"/>
    <property type="project" value="TreeGrafter"/>
</dbReference>
<dbReference type="Proteomes" id="UP000002484">
    <property type="component" value="Chromosome"/>
</dbReference>
<feature type="domain" description="Acyl-CoA oxidase/dehydrogenase middle" evidence="9">
    <location>
        <begin position="133"/>
        <end position="216"/>
    </location>
</feature>
<dbReference type="PANTHER" id="PTHR48083:SF13">
    <property type="entry name" value="ACYL-COA DEHYDROGENASE FAMILY MEMBER 11"/>
    <property type="match status" value="1"/>
</dbReference>
<evidence type="ECO:0000256" key="7">
    <source>
        <dbReference type="RuleBase" id="RU362125"/>
    </source>
</evidence>
<proteinExistence type="inferred from homology"/>
<evidence type="ECO:0000256" key="4">
    <source>
        <dbReference type="ARBA" id="ARBA00022630"/>
    </source>
</evidence>
<organism evidence="11 12">
    <name type="scientific">Pseudofrankia inefficax (strain DSM 45817 / CECT 9037 / DDB 130130 / EuI1c)</name>
    <name type="common">Frankia inefficax</name>
    <dbReference type="NCBI Taxonomy" id="298654"/>
    <lineage>
        <taxon>Bacteria</taxon>
        <taxon>Bacillati</taxon>
        <taxon>Actinomycetota</taxon>
        <taxon>Actinomycetes</taxon>
        <taxon>Frankiales</taxon>
        <taxon>Frankiaceae</taxon>
        <taxon>Pseudofrankia</taxon>
    </lineage>
</organism>
<dbReference type="GO" id="GO:0005737">
    <property type="term" value="C:cytoplasm"/>
    <property type="evidence" value="ECO:0007669"/>
    <property type="project" value="TreeGrafter"/>
</dbReference>
<dbReference type="PANTHER" id="PTHR48083">
    <property type="entry name" value="MEDIUM-CHAIN SPECIFIC ACYL-COA DEHYDROGENASE, MITOCHONDRIAL-RELATED"/>
    <property type="match status" value="1"/>
</dbReference>
<evidence type="ECO:0000256" key="5">
    <source>
        <dbReference type="ARBA" id="ARBA00022827"/>
    </source>
</evidence>
<evidence type="ECO:0000256" key="1">
    <source>
        <dbReference type="ARBA" id="ARBA00001974"/>
    </source>
</evidence>
<protein>
    <submittedName>
        <fullName evidence="11">Acyl-CoA dehydrogenase domain-containing protein</fullName>
    </submittedName>
</protein>
<dbReference type="InterPro" id="IPR009100">
    <property type="entry name" value="AcylCoA_DH/oxidase_NM_dom_sf"/>
</dbReference>
<dbReference type="EMBL" id="CP002299">
    <property type="protein sequence ID" value="ADP83626.1"/>
    <property type="molecule type" value="Genomic_DNA"/>
</dbReference>
<dbReference type="InterPro" id="IPR009075">
    <property type="entry name" value="AcylCo_DH/oxidase_C"/>
</dbReference>
<feature type="domain" description="Acyl-CoA dehydrogenase/oxidase C-terminal" evidence="8">
    <location>
        <begin position="246"/>
        <end position="395"/>
    </location>
</feature>
<keyword evidence="6 7" id="KW-0560">Oxidoreductase</keyword>
<dbReference type="SUPFAM" id="SSF47203">
    <property type="entry name" value="Acyl-CoA dehydrogenase C-terminal domain-like"/>
    <property type="match status" value="1"/>
</dbReference>
<dbReference type="FunCoup" id="E3IUE1">
    <property type="interactions" value="76"/>
</dbReference>
<dbReference type="AlphaFoldDB" id="E3IUE1"/>
<dbReference type="STRING" id="298654.FraEuI1c_5642"/>
<comment type="subunit">
    <text evidence="3">Homodimer.</text>
</comment>
<dbReference type="Gene3D" id="2.40.110.10">
    <property type="entry name" value="Butyryl-CoA Dehydrogenase, subunit A, domain 2"/>
    <property type="match status" value="1"/>
</dbReference>
<dbReference type="InterPro" id="IPR036250">
    <property type="entry name" value="AcylCo_DH-like_C"/>
</dbReference>
<dbReference type="KEGG" id="fri:FraEuI1c_5642"/>
<dbReference type="Gene3D" id="1.20.140.10">
    <property type="entry name" value="Butyryl-CoA Dehydrogenase, subunit A, domain 3"/>
    <property type="match status" value="1"/>
</dbReference>
<dbReference type="Pfam" id="PF02770">
    <property type="entry name" value="Acyl-CoA_dh_M"/>
    <property type="match status" value="1"/>
</dbReference>
<evidence type="ECO:0000256" key="2">
    <source>
        <dbReference type="ARBA" id="ARBA00009347"/>
    </source>
</evidence>
<evidence type="ECO:0000313" key="12">
    <source>
        <dbReference type="Proteomes" id="UP000002484"/>
    </source>
</evidence>
<dbReference type="InterPro" id="IPR006091">
    <property type="entry name" value="Acyl-CoA_Oxase/DH_mid-dom"/>
</dbReference>
<dbReference type="Pfam" id="PF00441">
    <property type="entry name" value="Acyl-CoA_dh_1"/>
    <property type="match status" value="1"/>
</dbReference>
<evidence type="ECO:0000259" key="10">
    <source>
        <dbReference type="Pfam" id="PF02771"/>
    </source>
</evidence>
<dbReference type="Pfam" id="PF02771">
    <property type="entry name" value="Acyl-CoA_dh_N"/>
    <property type="match status" value="1"/>
</dbReference>
<dbReference type="InterPro" id="IPR046373">
    <property type="entry name" value="Acyl-CoA_Oxase/DH_mid-dom_sf"/>
</dbReference>
<dbReference type="eggNOG" id="COG1960">
    <property type="taxonomic scope" value="Bacteria"/>
</dbReference>
<evidence type="ECO:0000259" key="8">
    <source>
        <dbReference type="Pfam" id="PF00441"/>
    </source>
</evidence>
<evidence type="ECO:0000313" key="11">
    <source>
        <dbReference type="EMBL" id="ADP83626.1"/>
    </source>
</evidence>
<dbReference type="Gene3D" id="1.10.540.10">
    <property type="entry name" value="Acyl-CoA dehydrogenase/oxidase, N-terminal domain"/>
    <property type="match status" value="1"/>
</dbReference>
<feature type="domain" description="Acyl-CoA dehydrogenase/oxidase N-terminal" evidence="10">
    <location>
        <begin position="10"/>
        <end position="127"/>
    </location>
</feature>
<comment type="similarity">
    <text evidence="2 7">Belongs to the acyl-CoA dehydrogenase family.</text>
</comment>
<dbReference type="InParanoid" id="E3IUE1"/>
<dbReference type="InterPro" id="IPR013786">
    <property type="entry name" value="AcylCoA_DH/ox_N"/>
</dbReference>
<sequence length="434" mass="47735">MAWDFSTDPEYAELLAWADTFVREECEPLDLVVRESHDLTDPVRQALIPPLQAVVKEKGLWATHLGPELGGAGFGQVKLALLNEILGRSVCAPIVFGSQAPDSGNSEILARFGTPKLKERYLEPLLDNRIVSAFSMTEPQGGADPKIFTTSAAPAGDDWVINGEKWFTSYARMASFLIVMAVTDPDAPPYQRQTMFIVPAETPGVNVLRSVGMGYEPVGEGIEGYVSYENVRVPAENMLGPRGGAFLVAQSRLGGGRIHHAMRTVGLVGRIFDMLCERAVSRYTQGEVLANKQLVQEMVADSWMEIEAFRLLTLRTAWKIDQLHDYKAVRADISAVKAMMQKVLHDVSARALQLHGSLGTTHEMPFVHYLVESFVLGLADGPTEVHKVTLARQILKDYQPAEGLFPSSHLVKLRAAAEAKYADRLAGIPRPTVR</sequence>
<accession>E3IUE1</accession>
<keyword evidence="5 7" id="KW-0274">FAD</keyword>
<dbReference type="InterPro" id="IPR037069">
    <property type="entry name" value="AcylCoA_DH/ox_N_sf"/>
</dbReference>
<keyword evidence="4 7" id="KW-0285">Flavoprotein</keyword>
<dbReference type="SUPFAM" id="SSF56645">
    <property type="entry name" value="Acyl-CoA dehydrogenase NM domain-like"/>
    <property type="match status" value="1"/>
</dbReference>
<name>E3IUE1_PSEI1</name>
<evidence type="ECO:0000256" key="3">
    <source>
        <dbReference type="ARBA" id="ARBA00011738"/>
    </source>
</evidence>
<evidence type="ECO:0000256" key="6">
    <source>
        <dbReference type="ARBA" id="ARBA00023002"/>
    </source>
</evidence>
<evidence type="ECO:0000259" key="9">
    <source>
        <dbReference type="Pfam" id="PF02770"/>
    </source>
</evidence>
<dbReference type="HOGENOM" id="CLU_018204_1_0_11"/>